<feature type="compositionally biased region" description="Acidic residues" evidence="2">
    <location>
        <begin position="34"/>
        <end position="46"/>
    </location>
</feature>
<feature type="region of interest" description="Disordered" evidence="2">
    <location>
        <begin position="1"/>
        <end position="86"/>
    </location>
</feature>
<dbReference type="STRING" id="34508.A0A4U5MK84"/>
<feature type="domain" description="Serine/threonine specific protein phosphatases" evidence="3">
    <location>
        <begin position="222"/>
        <end position="227"/>
    </location>
</feature>
<keyword evidence="1" id="KW-0378">Hydrolase</keyword>
<reference evidence="4 5" key="2">
    <citation type="journal article" date="2019" name="G3 (Bethesda)">
        <title>Hybrid Assembly of the Genome of the Entomopathogenic Nematode Steinernema carpocapsae Identifies the X-Chromosome.</title>
        <authorList>
            <person name="Serra L."/>
            <person name="Macchietto M."/>
            <person name="Macias-Munoz A."/>
            <person name="McGill C.J."/>
            <person name="Rodriguez I.M."/>
            <person name="Rodriguez B."/>
            <person name="Murad R."/>
            <person name="Mortazavi A."/>
        </authorList>
    </citation>
    <scope>NUCLEOTIDE SEQUENCE [LARGE SCALE GENOMIC DNA]</scope>
    <source>
        <strain evidence="4 5">ALL</strain>
    </source>
</reference>
<comment type="catalytic activity">
    <reaction evidence="1">
        <text>O-phospho-L-threonyl-[protein] + H2O = L-threonyl-[protein] + phosphate</text>
        <dbReference type="Rhea" id="RHEA:47004"/>
        <dbReference type="Rhea" id="RHEA-COMP:11060"/>
        <dbReference type="Rhea" id="RHEA-COMP:11605"/>
        <dbReference type="ChEBI" id="CHEBI:15377"/>
        <dbReference type="ChEBI" id="CHEBI:30013"/>
        <dbReference type="ChEBI" id="CHEBI:43474"/>
        <dbReference type="ChEBI" id="CHEBI:61977"/>
        <dbReference type="EC" id="3.1.3.16"/>
    </reaction>
</comment>
<keyword evidence="5" id="KW-1185">Reference proteome</keyword>
<feature type="compositionally biased region" description="Low complexity" evidence="2">
    <location>
        <begin position="66"/>
        <end position="76"/>
    </location>
</feature>
<sequence length="430" mass="48037">MSSLAPGGTDSKASQKAPEGAQQKDSSPGKNADEDPLEEFDAEDSCEEVRSQKAPNTKTCSGEQALPDPELSVESLSSEEDEPEAVPNDEIVQIPLVNALLYRLLTAGIPPADAPRKKRLQAVVDVNLKAEELLRLTELATESLKKQKPLIRIENKSLPLLICGDIHGQFRDLRAMFGRLGSPFNQSYLFLGDYVDRGLQGIETAAFLLCLQIKFPTKVFLLRGNHEDRGTTMSYGFFDECVNRFSTDSSSGVGERVYEAFLHAFKWLPLAALVDNVILCMHGGLSPELTTIDDLEKIPRPCMIPSYGLLCDLLWSDPSPDDSRNEWSMSQRGIGYNYGTKVVEEFCKRNSIDLIVRGHQMLDNGYKFMKGGHVLTIFTAPNYTNLKNDGVILRVSKSHTCHFIFLRVQRNKKKKDKEAEKFVDEDTKIL</sequence>
<dbReference type="PRINTS" id="PR00114">
    <property type="entry name" value="STPHPHTASE"/>
</dbReference>
<evidence type="ECO:0000259" key="3">
    <source>
        <dbReference type="PROSITE" id="PS00125"/>
    </source>
</evidence>
<reference evidence="4 5" key="1">
    <citation type="journal article" date="2015" name="Genome Biol.">
        <title>Comparative genomics of Steinernema reveals deeply conserved gene regulatory networks.</title>
        <authorList>
            <person name="Dillman A.R."/>
            <person name="Macchietto M."/>
            <person name="Porter C.F."/>
            <person name="Rogers A."/>
            <person name="Williams B."/>
            <person name="Antoshechkin I."/>
            <person name="Lee M.M."/>
            <person name="Goodwin Z."/>
            <person name="Lu X."/>
            <person name="Lewis E.E."/>
            <person name="Goodrich-Blair H."/>
            <person name="Stock S.P."/>
            <person name="Adams B.J."/>
            <person name="Sternberg P.W."/>
            <person name="Mortazavi A."/>
        </authorList>
    </citation>
    <scope>NUCLEOTIDE SEQUENCE [LARGE SCALE GENOMIC DNA]</scope>
    <source>
        <strain evidence="4 5">ALL</strain>
    </source>
</reference>
<dbReference type="Pfam" id="PF00149">
    <property type="entry name" value="Metallophos"/>
    <property type="match status" value="1"/>
</dbReference>
<dbReference type="PANTHER" id="PTHR11668">
    <property type="entry name" value="SERINE/THREONINE PROTEIN PHOSPHATASE"/>
    <property type="match status" value="1"/>
</dbReference>
<proteinExistence type="inferred from homology"/>
<dbReference type="Gene3D" id="3.60.21.10">
    <property type="match status" value="1"/>
</dbReference>
<evidence type="ECO:0000256" key="1">
    <source>
        <dbReference type="RuleBase" id="RU004273"/>
    </source>
</evidence>
<comment type="similarity">
    <text evidence="1">Belongs to the PPP phosphatase family.</text>
</comment>
<protein>
    <recommendedName>
        <fullName evidence="1">Serine/threonine-protein phosphatase</fullName>
        <ecNumber evidence="1">3.1.3.16</ecNumber>
    </recommendedName>
</protein>
<dbReference type="InterPro" id="IPR029052">
    <property type="entry name" value="Metallo-depent_PP-like"/>
</dbReference>
<dbReference type="AlphaFoldDB" id="A0A4U5MK84"/>
<dbReference type="SMART" id="SM00156">
    <property type="entry name" value="PP2Ac"/>
    <property type="match status" value="1"/>
</dbReference>
<evidence type="ECO:0000313" key="5">
    <source>
        <dbReference type="Proteomes" id="UP000298663"/>
    </source>
</evidence>
<dbReference type="InterPro" id="IPR050341">
    <property type="entry name" value="PP1_catalytic_subunit"/>
</dbReference>
<dbReference type="InterPro" id="IPR006186">
    <property type="entry name" value="Ser/Thr-sp_prot-phosphatase"/>
</dbReference>
<organism evidence="4 5">
    <name type="scientific">Steinernema carpocapsae</name>
    <name type="common">Entomopathogenic nematode</name>
    <dbReference type="NCBI Taxonomy" id="34508"/>
    <lineage>
        <taxon>Eukaryota</taxon>
        <taxon>Metazoa</taxon>
        <taxon>Ecdysozoa</taxon>
        <taxon>Nematoda</taxon>
        <taxon>Chromadorea</taxon>
        <taxon>Rhabditida</taxon>
        <taxon>Tylenchina</taxon>
        <taxon>Panagrolaimomorpha</taxon>
        <taxon>Strongyloidoidea</taxon>
        <taxon>Steinernematidae</taxon>
        <taxon>Steinernema</taxon>
    </lineage>
</organism>
<dbReference type="InterPro" id="IPR004843">
    <property type="entry name" value="Calcineurin-like_PHP"/>
</dbReference>
<dbReference type="GO" id="GO:0005737">
    <property type="term" value="C:cytoplasm"/>
    <property type="evidence" value="ECO:0007669"/>
    <property type="project" value="TreeGrafter"/>
</dbReference>
<dbReference type="PROSITE" id="PS00125">
    <property type="entry name" value="SER_THR_PHOSPHATASE"/>
    <property type="match status" value="1"/>
</dbReference>
<dbReference type="GO" id="GO:0005634">
    <property type="term" value="C:nucleus"/>
    <property type="evidence" value="ECO:0007669"/>
    <property type="project" value="TreeGrafter"/>
</dbReference>
<dbReference type="PANTHER" id="PTHR11668:SF516">
    <property type="entry name" value="SERINE_THREONINE SPECIFIC PROTEIN PHOSPHATASES DOMAIN-CONTAINING PROTEIN"/>
    <property type="match status" value="1"/>
</dbReference>
<dbReference type="OrthoDB" id="5831000at2759"/>
<dbReference type="SUPFAM" id="SSF56300">
    <property type="entry name" value="Metallo-dependent phosphatases"/>
    <property type="match status" value="1"/>
</dbReference>
<evidence type="ECO:0000256" key="2">
    <source>
        <dbReference type="SAM" id="MobiDB-lite"/>
    </source>
</evidence>
<comment type="caution">
    <text evidence="4">The sequence shown here is derived from an EMBL/GenBank/DDBJ whole genome shotgun (WGS) entry which is preliminary data.</text>
</comment>
<gene>
    <name evidence="4" type="ORF">L596_021909</name>
</gene>
<dbReference type="EC" id="3.1.3.16" evidence="1"/>
<dbReference type="GO" id="GO:0004722">
    <property type="term" value="F:protein serine/threonine phosphatase activity"/>
    <property type="evidence" value="ECO:0007669"/>
    <property type="project" value="UniProtKB-EC"/>
</dbReference>
<dbReference type="EMBL" id="AZBU02000007">
    <property type="protein sequence ID" value="TKR69804.1"/>
    <property type="molecule type" value="Genomic_DNA"/>
</dbReference>
<accession>A0A4U5MK84</accession>
<dbReference type="Proteomes" id="UP000298663">
    <property type="component" value="Unassembled WGS sequence"/>
</dbReference>
<evidence type="ECO:0000313" key="4">
    <source>
        <dbReference type="EMBL" id="TKR69804.1"/>
    </source>
</evidence>
<name>A0A4U5MK84_STECR</name>
<feature type="compositionally biased region" description="Polar residues" evidence="2">
    <location>
        <begin position="53"/>
        <end position="62"/>
    </location>
</feature>